<dbReference type="RefSeq" id="WP_305472601.1">
    <property type="nucleotide sequence ID" value="NZ_JAUYVT010000014.1"/>
</dbReference>
<organism evidence="2 3">
    <name type="scientific">Pseudoalteromonas marina</name>
    <dbReference type="NCBI Taxonomy" id="267375"/>
    <lineage>
        <taxon>Bacteria</taxon>
        <taxon>Pseudomonadati</taxon>
        <taxon>Pseudomonadota</taxon>
        <taxon>Gammaproteobacteria</taxon>
        <taxon>Alteromonadales</taxon>
        <taxon>Pseudoalteromonadaceae</taxon>
        <taxon>Pseudoalteromonas</taxon>
    </lineage>
</organism>
<evidence type="ECO:0008006" key="4">
    <source>
        <dbReference type="Google" id="ProtNLM"/>
    </source>
</evidence>
<reference evidence="2" key="1">
    <citation type="submission" date="2023-07" db="EMBL/GenBank/DDBJ databases">
        <title>Genome content predicts the carbon catabolic preferences of heterotrophic bacteria.</title>
        <authorList>
            <person name="Gralka M."/>
        </authorList>
    </citation>
    <scope>NUCLEOTIDE SEQUENCE</scope>
    <source>
        <strain evidence="2">4G09</strain>
    </source>
</reference>
<proteinExistence type="predicted"/>
<keyword evidence="1" id="KW-0472">Membrane</keyword>
<evidence type="ECO:0000313" key="2">
    <source>
        <dbReference type="EMBL" id="MDP2565845.1"/>
    </source>
</evidence>
<keyword evidence="1" id="KW-1133">Transmembrane helix</keyword>
<protein>
    <recommendedName>
        <fullName evidence="4">DUF2726 domain-containing protein</fullName>
    </recommendedName>
</protein>
<feature type="transmembrane region" description="Helical" evidence="1">
    <location>
        <begin position="6"/>
        <end position="24"/>
    </location>
</feature>
<dbReference type="EMBL" id="JAUYVT010000014">
    <property type="protein sequence ID" value="MDP2565845.1"/>
    <property type="molecule type" value="Genomic_DNA"/>
</dbReference>
<gene>
    <name evidence="2" type="ORF">Q8W34_14455</name>
</gene>
<keyword evidence="3" id="KW-1185">Reference proteome</keyword>
<dbReference type="Proteomes" id="UP001177212">
    <property type="component" value="Unassembled WGS sequence"/>
</dbReference>
<name>A0ABT9FGD2_9GAMM</name>
<sequence length="157" mass="18212">MAADLITTLIVTTIAFLFFIYNKYKKKQLDKIKRKIKLSGIVALWDTTTIDIPDPAIIRNEMCRELYFASGINDRPCIDTVKRITGVENTKEYNFSTNIKTSIKLNLLFAIATIEQQHKDNCELHIFTKCPQLKQRIIYQANANNIKKLFFYGVDEK</sequence>
<accession>A0ABT9FGD2</accession>
<evidence type="ECO:0000256" key="1">
    <source>
        <dbReference type="SAM" id="Phobius"/>
    </source>
</evidence>
<comment type="caution">
    <text evidence="2">The sequence shown here is derived from an EMBL/GenBank/DDBJ whole genome shotgun (WGS) entry which is preliminary data.</text>
</comment>
<keyword evidence="1" id="KW-0812">Transmembrane</keyword>
<evidence type="ECO:0000313" key="3">
    <source>
        <dbReference type="Proteomes" id="UP001177212"/>
    </source>
</evidence>